<organism evidence="2 3">
    <name type="scientific">Aphis glycines</name>
    <name type="common">Soybean aphid</name>
    <dbReference type="NCBI Taxonomy" id="307491"/>
    <lineage>
        <taxon>Eukaryota</taxon>
        <taxon>Metazoa</taxon>
        <taxon>Ecdysozoa</taxon>
        <taxon>Arthropoda</taxon>
        <taxon>Hexapoda</taxon>
        <taxon>Insecta</taxon>
        <taxon>Pterygota</taxon>
        <taxon>Neoptera</taxon>
        <taxon>Paraneoptera</taxon>
        <taxon>Hemiptera</taxon>
        <taxon>Sternorrhyncha</taxon>
        <taxon>Aphidomorpha</taxon>
        <taxon>Aphidoidea</taxon>
        <taxon>Aphididae</taxon>
        <taxon>Aphidini</taxon>
        <taxon>Aphis</taxon>
        <taxon>Aphis</taxon>
    </lineage>
</organism>
<gene>
    <name evidence="2" type="ORF">AGLY_003991</name>
</gene>
<proteinExistence type="predicted"/>
<feature type="transmembrane region" description="Helical" evidence="1">
    <location>
        <begin position="116"/>
        <end position="136"/>
    </location>
</feature>
<evidence type="ECO:0000313" key="2">
    <source>
        <dbReference type="EMBL" id="KAE9540746.1"/>
    </source>
</evidence>
<keyword evidence="1" id="KW-0812">Transmembrane</keyword>
<accession>A0A6G0TWW0</accession>
<evidence type="ECO:0000313" key="3">
    <source>
        <dbReference type="Proteomes" id="UP000475862"/>
    </source>
</evidence>
<reference evidence="2 3" key="1">
    <citation type="submission" date="2019-08" db="EMBL/GenBank/DDBJ databases">
        <title>The genome of the soybean aphid Biotype 1, its phylome, world population structure and adaptation to the North American continent.</title>
        <authorList>
            <person name="Giordano R."/>
            <person name="Donthu R.K."/>
            <person name="Hernandez A.G."/>
            <person name="Wright C.L."/>
            <person name="Zimin A.V."/>
        </authorList>
    </citation>
    <scope>NUCLEOTIDE SEQUENCE [LARGE SCALE GENOMIC DNA]</scope>
    <source>
        <tissue evidence="2">Whole aphids</tissue>
    </source>
</reference>
<name>A0A6G0TWW0_APHGL</name>
<sequence length="278" mass="31382">MRSQFIKKKSAIALNIDNTKNDKFKVPLIISITSNKNNENILNKIYKITCLSDIQFQQDLEIYYTHLIFLLNITLTLPYNELESLSLILNPSKYSSAYKVNLSKLMVYTILNTYKAVVLSIVTCLVLDVLIGYSFTSPKTHFVLRDQQFKTPEKICLYIKITALKAVKAIHLLVYLNTRDVLSKSHLYAFETDVHIYKLYENIHIVCGIIINIVSSKVSIFGRYFSREIVNSNRHEILIKAACFGNCLSLTTIDDGTGFFLGGGDQGSPSSLLVSTAA</sequence>
<feature type="transmembrane region" description="Helical" evidence="1">
    <location>
        <begin position="203"/>
        <end position="225"/>
    </location>
</feature>
<keyword evidence="1" id="KW-1133">Transmembrane helix</keyword>
<keyword evidence="3" id="KW-1185">Reference proteome</keyword>
<dbReference type="Proteomes" id="UP000475862">
    <property type="component" value="Unassembled WGS sequence"/>
</dbReference>
<keyword evidence="1" id="KW-0472">Membrane</keyword>
<evidence type="ECO:0000256" key="1">
    <source>
        <dbReference type="SAM" id="Phobius"/>
    </source>
</evidence>
<protein>
    <submittedName>
        <fullName evidence="2">Uncharacterized protein</fullName>
    </submittedName>
</protein>
<dbReference type="AlphaFoldDB" id="A0A6G0TWW0"/>
<dbReference type="EMBL" id="VYZN01000013">
    <property type="protein sequence ID" value="KAE9540746.1"/>
    <property type="molecule type" value="Genomic_DNA"/>
</dbReference>
<comment type="caution">
    <text evidence="2">The sequence shown here is derived from an EMBL/GenBank/DDBJ whole genome shotgun (WGS) entry which is preliminary data.</text>
</comment>